<keyword evidence="2" id="KW-1185">Reference proteome</keyword>
<evidence type="ECO:0000313" key="1">
    <source>
        <dbReference type="EMBL" id="TPP65624.1"/>
    </source>
</evidence>
<gene>
    <name evidence="1" type="ORF">FGIG_00236</name>
</gene>
<proteinExistence type="predicted"/>
<accession>A0A504YVY0</accession>
<reference evidence="1 2" key="1">
    <citation type="submission" date="2019-04" db="EMBL/GenBank/DDBJ databases">
        <title>Annotation for the trematode Fasciola gigantica.</title>
        <authorList>
            <person name="Choi Y.-J."/>
        </authorList>
    </citation>
    <scope>NUCLEOTIDE SEQUENCE [LARGE SCALE GENOMIC DNA]</scope>
    <source>
        <strain evidence="1">Uganda_cow_1</strain>
    </source>
</reference>
<comment type="caution">
    <text evidence="1">The sequence shown here is derived from an EMBL/GenBank/DDBJ whole genome shotgun (WGS) entry which is preliminary data.</text>
</comment>
<dbReference type="EMBL" id="SUNJ01002929">
    <property type="protein sequence ID" value="TPP65624.1"/>
    <property type="molecule type" value="Genomic_DNA"/>
</dbReference>
<sequence>MLQIIMYSANLLPITATKKRNLSKIGINLFTYRTVPHGLRNTWRLPNLFLTDAMLRNTDCFARKKGDWCKEGN</sequence>
<dbReference type="Proteomes" id="UP000316759">
    <property type="component" value="Unassembled WGS sequence"/>
</dbReference>
<organism evidence="1 2">
    <name type="scientific">Fasciola gigantica</name>
    <name type="common">Giant liver fluke</name>
    <dbReference type="NCBI Taxonomy" id="46835"/>
    <lineage>
        <taxon>Eukaryota</taxon>
        <taxon>Metazoa</taxon>
        <taxon>Spiralia</taxon>
        <taxon>Lophotrochozoa</taxon>
        <taxon>Platyhelminthes</taxon>
        <taxon>Trematoda</taxon>
        <taxon>Digenea</taxon>
        <taxon>Plagiorchiida</taxon>
        <taxon>Echinostomata</taxon>
        <taxon>Echinostomatoidea</taxon>
        <taxon>Fasciolidae</taxon>
        <taxon>Fasciola</taxon>
    </lineage>
</organism>
<dbReference type="AlphaFoldDB" id="A0A504YVY0"/>
<protein>
    <submittedName>
        <fullName evidence="1">Uncharacterized protein</fullName>
    </submittedName>
</protein>
<evidence type="ECO:0000313" key="2">
    <source>
        <dbReference type="Proteomes" id="UP000316759"/>
    </source>
</evidence>
<name>A0A504YVY0_FASGI</name>